<dbReference type="OrthoDB" id="3854400at2"/>
<dbReference type="RefSeq" id="WP_030830315.1">
    <property type="nucleotide sequence ID" value="NZ_JBFBKA010000029.1"/>
</dbReference>
<gene>
    <name evidence="2" type="ORF">ADK41_04415</name>
</gene>
<evidence type="ECO:0000313" key="3">
    <source>
        <dbReference type="Proteomes" id="UP000037773"/>
    </source>
</evidence>
<reference evidence="2 3" key="1">
    <citation type="submission" date="2015-07" db="EMBL/GenBank/DDBJ databases">
        <authorList>
            <person name="Noorani M."/>
        </authorList>
    </citation>
    <scope>NUCLEOTIDE SEQUENCE [LARGE SCALE GENOMIC DNA]</scope>
    <source>
        <strain evidence="2 3">NRRL B-24567</strain>
    </source>
</reference>
<accession>A0A0M8QLX7</accession>
<dbReference type="Proteomes" id="UP000037773">
    <property type="component" value="Unassembled WGS sequence"/>
</dbReference>
<feature type="region of interest" description="Disordered" evidence="1">
    <location>
        <begin position="82"/>
        <end position="118"/>
    </location>
</feature>
<feature type="compositionally biased region" description="Acidic residues" evidence="1">
    <location>
        <begin position="86"/>
        <end position="118"/>
    </location>
</feature>
<name>A0A0M8QLX7_9ACTN</name>
<dbReference type="EMBL" id="LGCN01000040">
    <property type="protein sequence ID" value="KOT44126.1"/>
    <property type="molecule type" value="Genomic_DNA"/>
</dbReference>
<dbReference type="AlphaFoldDB" id="A0A0M8QLX7"/>
<organism evidence="2 3">
    <name type="scientific">Streptomyces caelestis</name>
    <dbReference type="NCBI Taxonomy" id="36816"/>
    <lineage>
        <taxon>Bacteria</taxon>
        <taxon>Bacillati</taxon>
        <taxon>Actinomycetota</taxon>
        <taxon>Actinomycetes</taxon>
        <taxon>Kitasatosporales</taxon>
        <taxon>Streptomycetaceae</taxon>
        <taxon>Streptomyces</taxon>
    </lineage>
</organism>
<evidence type="ECO:0000313" key="2">
    <source>
        <dbReference type="EMBL" id="KOT44126.1"/>
    </source>
</evidence>
<dbReference type="PATRIC" id="fig|36816.3.peg.943"/>
<proteinExistence type="predicted"/>
<keyword evidence="3" id="KW-1185">Reference proteome</keyword>
<protein>
    <submittedName>
        <fullName evidence="2">Uncharacterized protein</fullName>
    </submittedName>
</protein>
<comment type="caution">
    <text evidence="2">The sequence shown here is derived from an EMBL/GenBank/DDBJ whole genome shotgun (WGS) entry which is preliminary data.</text>
</comment>
<sequence>MNTPETSRFVRLRVELVLEIDDEEAVTGAALRRIADDGDMPDEERVHAESAVTEDTAEALAHLVDPFTLIDEVPGVELLQASWSGEEIDYDPDSAEWDLDEDDDDEPYDDEEEADRAG</sequence>
<evidence type="ECO:0000256" key="1">
    <source>
        <dbReference type="SAM" id="MobiDB-lite"/>
    </source>
</evidence>